<evidence type="ECO:0000313" key="2">
    <source>
        <dbReference type="Proteomes" id="UP000307440"/>
    </source>
</evidence>
<dbReference type="STRING" id="230819.A0A5C3K9B1"/>
<name>A0A5C3K9B1_COPMA</name>
<gene>
    <name evidence="1" type="ORF">FA15DRAFT_711740</name>
</gene>
<dbReference type="AlphaFoldDB" id="A0A5C3K9B1"/>
<sequence>MVNKIPSAYIAATDAMVPREVRHQAIAGYMVHSSGRLVTKAKFAAGRVTAPDAKLYALHAAIIRMTQFGDCNMIVIFTDHIVATKRAVDPSVHSGQGHSLAVCVELSKWFSGDPERSIEFVQVPSKLLEVCDVSAPS</sequence>
<evidence type="ECO:0000313" key="1">
    <source>
        <dbReference type="EMBL" id="TFK16508.1"/>
    </source>
</evidence>
<reference evidence="1 2" key="1">
    <citation type="journal article" date="2019" name="Nat. Ecol. Evol.">
        <title>Megaphylogeny resolves global patterns of mushroom evolution.</title>
        <authorList>
            <person name="Varga T."/>
            <person name="Krizsan K."/>
            <person name="Foldi C."/>
            <person name="Dima B."/>
            <person name="Sanchez-Garcia M."/>
            <person name="Sanchez-Ramirez S."/>
            <person name="Szollosi G.J."/>
            <person name="Szarkandi J.G."/>
            <person name="Papp V."/>
            <person name="Albert L."/>
            <person name="Andreopoulos W."/>
            <person name="Angelini C."/>
            <person name="Antonin V."/>
            <person name="Barry K.W."/>
            <person name="Bougher N.L."/>
            <person name="Buchanan P."/>
            <person name="Buyck B."/>
            <person name="Bense V."/>
            <person name="Catcheside P."/>
            <person name="Chovatia M."/>
            <person name="Cooper J."/>
            <person name="Damon W."/>
            <person name="Desjardin D."/>
            <person name="Finy P."/>
            <person name="Geml J."/>
            <person name="Haridas S."/>
            <person name="Hughes K."/>
            <person name="Justo A."/>
            <person name="Karasinski D."/>
            <person name="Kautmanova I."/>
            <person name="Kiss B."/>
            <person name="Kocsube S."/>
            <person name="Kotiranta H."/>
            <person name="LaButti K.M."/>
            <person name="Lechner B.E."/>
            <person name="Liimatainen K."/>
            <person name="Lipzen A."/>
            <person name="Lukacs Z."/>
            <person name="Mihaltcheva S."/>
            <person name="Morgado L.N."/>
            <person name="Niskanen T."/>
            <person name="Noordeloos M.E."/>
            <person name="Ohm R.A."/>
            <person name="Ortiz-Santana B."/>
            <person name="Ovrebo C."/>
            <person name="Racz N."/>
            <person name="Riley R."/>
            <person name="Savchenko A."/>
            <person name="Shiryaev A."/>
            <person name="Soop K."/>
            <person name="Spirin V."/>
            <person name="Szebenyi C."/>
            <person name="Tomsovsky M."/>
            <person name="Tulloss R.E."/>
            <person name="Uehling J."/>
            <person name="Grigoriev I.V."/>
            <person name="Vagvolgyi C."/>
            <person name="Papp T."/>
            <person name="Martin F.M."/>
            <person name="Miettinen O."/>
            <person name="Hibbett D.S."/>
            <person name="Nagy L.G."/>
        </authorList>
    </citation>
    <scope>NUCLEOTIDE SEQUENCE [LARGE SCALE GENOMIC DNA]</scope>
    <source>
        <strain evidence="1 2">CBS 121175</strain>
    </source>
</reference>
<dbReference type="EMBL" id="ML210767">
    <property type="protein sequence ID" value="TFK16508.1"/>
    <property type="molecule type" value="Genomic_DNA"/>
</dbReference>
<proteinExistence type="predicted"/>
<dbReference type="OrthoDB" id="3053449at2759"/>
<protein>
    <recommendedName>
        <fullName evidence="3">Reverse transcriptase RNase H-like domain-containing protein</fullName>
    </recommendedName>
</protein>
<accession>A0A5C3K9B1</accession>
<organism evidence="1 2">
    <name type="scientific">Coprinopsis marcescibilis</name>
    <name type="common">Agaric fungus</name>
    <name type="synonym">Psathyrella marcescibilis</name>
    <dbReference type="NCBI Taxonomy" id="230819"/>
    <lineage>
        <taxon>Eukaryota</taxon>
        <taxon>Fungi</taxon>
        <taxon>Dikarya</taxon>
        <taxon>Basidiomycota</taxon>
        <taxon>Agaricomycotina</taxon>
        <taxon>Agaricomycetes</taxon>
        <taxon>Agaricomycetidae</taxon>
        <taxon>Agaricales</taxon>
        <taxon>Agaricineae</taxon>
        <taxon>Psathyrellaceae</taxon>
        <taxon>Coprinopsis</taxon>
    </lineage>
</organism>
<keyword evidence="2" id="KW-1185">Reference proteome</keyword>
<dbReference type="Proteomes" id="UP000307440">
    <property type="component" value="Unassembled WGS sequence"/>
</dbReference>
<evidence type="ECO:0008006" key="3">
    <source>
        <dbReference type="Google" id="ProtNLM"/>
    </source>
</evidence>